<proteinExistence type="predicted"/>
<protein>
    <submittedName>
        <fullName evidence="2">Uncharacterized protein</fullName>
    </submittedName>
</protein>
<sequence>MNGMEELPVCPLTIHDRSTTIHQGPTNPNVEINTNKMKSSNSENKNLRLCIQLRVCTEPFQRSANMDKGLGTQLNPKEKPPEECIGPEKADEGPSGNKRVRRPPEWAKDYHMLGVGPDSNRASYVYFLFFLEDLILIQPLLSISVFPFTIFLLLDFEHYQLKSQLELGDRLGKIEDLLRNFVMKQLHEDKDQGSHNRLGSDADILSSKSLGKSLKMEIPSFNGSDADDWEWLVSMFVGGLKEYLQYEVMLAQPTTYYQAVSLAKLNEQKHDKFLQMAKPSSSRPYYLSSTTYSPKPFPLEPISSVTPPVKNTPSFLDPKSTPSKPTPI</sequence>
<feature type="compositionally biased region" description="Basic and acidic residues" evidence="1">
    <location>
        <begin position="76"/>
        <end position="92"/>
    </location>
</feature>
<name>A0A835CA60_9FABA</name>
<dbReference type="Proteomes" id="UP000634136">
    <property type="component" value="Unassembled WGS sequence"/>
</dbReference>
<feature type="region of interest" description="Disordered" evidence="1">
    <location>
        <begin position="16"/>
        <end position="40"/>
    </location>
</feature>
<gene>
    <name evidence="2" type="ORF">G2W53_009460</name>
</gene>
<feature type="region of interest" description="Disordered" evidence="1">
    <location>
        <begin position="302"/>
        <end position="328"/>
    </location>
</feature>
<feature type="region of interest" description="Disordered" evidence="1">
    <location>
        <begin position="66"/>
        <end position="102"/>
    </location>
</feature>
<dbReference type="EMBL" id="JAAIUW010000004">
    <property type="protein sequence ID" value="KAF7834601.1"/>
    <property type="molecule type" value="Genomic_DNA"/>
</dbReference>
<keyword evidence="3" id="KW-1185">Reference proteome</keyword>
<comment type="caution">
    <text evidence="2">The sequence shown here is derived from an EMBL/GenBank/DDBJ whole genome shotgun (WGS) entry which is preliminary data.</text>
</comment>
<dbReference type="AlphaFoldDB" id="A0A835CA60"/>
<evidence type="ECO:0000313" key="2">
    <source>
        <dbReference type="EMBL" id="KAF7834601.1"/>
    </source>
</evidence>
<evidence type="ECO:0000256" key="1">
    <source>
        <dbReference type="SAM" id="MobiDB-lite"/>
    </source>
</evidence>
<feature type="compositionally biased region" description="Polar residues" evidence="1">
    <location>
        <begin position="20"/>
        <end position="32"/>
    </location>
</feature>
<accession>A0A835CA60</accession>
<organism evidence="2 3">
    <name type="scientific">Senna tora</name>
    <dbReference type="NCBI Taxonomy" id="362788"/>
    <lineage>
        <taxon>Eukaryota</taxon>
        <taxon>Viridiplantae</taxon>
        <taxon>Streptophyta</taxon>
        <taxon>Embryophyta</taxon>
        <taxon>Tracheophyta</taxon>
        <taxon>Spermatophyta</taxon>
        <taxon>Magnoliopsida</taxon>
        <taxon>eudicotyledons</taxon>
        <taxon>Gunneridae</taxon>
        <taxon>Pentapetalae</taxon>
        <taxon>rosids</taxon>
        <taxon>fabids</taxon>
        <taxon>Fabales</taxon>
        <taxon>Fabaceae</taxon>
        <taxon>Caesalpinioideae</taxon>
        <taxon>Cassia clade</taxon>
        <taxon>Senna</taxon>
    </lineage>
</organism>
<reference evidence="2" key="1">
    <citation type="submission" date="2020-09" db="EMBL/GenBank/DDBJ databases">
        <title>Genome-Enabled Discovery of Anthraquinone Biosynthesis in Senna tora.</title>
        <authorList>
            <person name="Kang S.-H."/>
            <person name="Pandey R.P."/>
            <person name="Lee C.-M."/>
            <person name="Sim J.-S."/>
            <person name="Jeong J.-T."/>
            <person name="Choi B.-S."/>
            <person name="Jung M."/>
            <person name="Ginzburg D."/>
            <person name="Zhao K."/>
            <person name="Won S.Y."/>
            <person name="Oh T.-J."/>
            <person name="Yu Y."/>
            <person name="Kim N.-H."/>
            <person name="Lee O.R."/>
            <person name="Lee T.-H."/>
            <person name="Bashyal P."/>
            <person name="Kim T.-S."/>
            <person name="Lee W.-H."/>
            <person name="Kawkins C."/>
            <person name="Kim C.-K."/>
            <person name="Kim J.S."/>
            <person name="Ahn B.O."/>
            <person name="Rhee S.Y."/>
            <person name="Sohng J.K."/>
        </authorList>
    </citation>
    <scope>NUCLEOTIDE SEQUENCE</scope>
    <source>
        <tissue evidence="2">Leaf</tissue>
    </source>
</reference>
<evidence type="ECO:0000313" key="3">
    <source>
        <dbReference type="Proteomes" id="UP000634136"/>
    </source>
</evidence>
<feature type="compositionally biased region" description="Polar residues" evidence="1">
    <location>
        <begin position="303"/>
        <end position="314"/>
    </location>
</feature>